<dbReference type="AlphaFoldDB" id="A0AAW1PMY2"/>
<sequence>MSCLAPGVIPGRQQAGVAFVRPRQRLAVRLRNDARVTSTAAAPCFGTHRLTHTDLGSCCGRLSAVQSGNQVHAKEGDTEWDPKPRAICPTFLVFSARCSPRKGVGLAAVLVAFEQDSTEEPTVRQIGLVAEWRKDFAPDQRAHLSGLSGNTRVQLQLASLNLALKACQDAGVEDIVIMSDRFENVAVGLADDVLDYKLDSSTAKHGIEVGTEGVEPDEELEWIQFLVTRPSQNVSFEERLLNHVPTSRDAGPNKFFHEIVCGKYWMTLCQELPMLSKHSKELREMYLS</sequence>
<dbReference type="Proteomes" id="UP001465755">
    <property type="component" value="Unassembled WGS sequence"/>
</dbReference>
<proteinExistence type="predicted"/>
<gene>
    <name evidence="1" type="ORF">WJX73_005486</name>
</gene>
<dbReference type="EMBL" id="JALJOQ010000020">
    <property type="protein sequence ID" value="KAK9809423.1"/>
    <property type="molecule type" value="Genomic_DNA"/>
</dbReference>
<accession>A0AAW1PMY2</accession>
<keyword evidence="2" id="KW-1185">Reference proteome</keyword>
<protein>
    <submittedName>
        <fullName evidence="1">Uncharacterized protein</fullName>
    </submittedName>
</protein>
<organism evidence="1 2">
    <name type="scientific">Symbiochloris irregularis</name>
    <dbReference type="NCBI Taxonomy" id="706552"/>
    <lineage>
        <taxon>Eukaryota</taxon>
        <taxon>Viridiplantae</taxon>
        <taxon>Chlorophyta</taxon>
        <taxon>core chlorophytes</taxon>
        <taxon>Trebouxiophyceae</taxon>
        <taxon>Trebouxiales</taxon>
        <taxon>Trebouxiaceae</taxon>
        <taxon>Symbiochloris</taxon>
    </lineage>
</organism>
<reference evidence="1 2" key="1">
    <citation type="journal article" date="2024" name="Nat. Commun.">
        <title>Phylogenomics reveals the evolutionary origins of lichenization in chlorophyte algae.</title>
        <authorList>
            <person name="Puginier C."/>
            <person name="Libourel C."/>
            <person name="Otte J."/>
            <person name="Skaloud P."/>
            <person name="Haon M."/>
            <person name="Grisel S."/>
            <person name="Petersen M."/>
            <person name="Berrin J.G."/>
            <person name="Delaux P.M."/>
            <person name="Dal Grande F."/>
            <person name="Keller J."/>
        </authorList>
    </citation>
    <scope>NUCLEOTIDE SEQUENCE [LARGE SCALE GENOMIC DNA]</scope>
    <source>
        <strain evidence="1 2">SAG 2036</strain>
    </source>
</reference>
<evidence type="ECO:0000313" key="1">
    <source>
        <dbReference type="EMBL" id="KAK9809423.1"/>
    </source>
</evidence>
<name>A0AAW1PMY2_9CHLO</name>
<comment type="caution">
    <text evidence="1">The sequence shown here is derived from an EMBL/GenBank/DDBJ whole genome shotgun (WGS) entry which is preliminary data.</text>
</comment>
<evidence type="ECO:0000313" key="2">
    <source>
        <dbReference type="Proteomes" id="UP001465755"/>
    </source>
</evidence>